<reference evidence="2" key="1">
    <citation type="submission" date="2025-08" db="UniProtKB">
        <authorList>
            <consortium name="RefSeq"/>
        </authorList>
    </citation>
    <scope>IDENTIFICATION</scope>
    <source>
        <tissue evidence="2">Whole Larva</tissue>
    </source>
</reference>
<dbReference type="GeneID" id="108567017"/>
<name>A0ABM1N788_NICVS</name>
<keyword evidence="1" id="KW-1185">Reference proteome</keyword>
<evidence type="ECO:0000313" key="2">
    <source>
        <dbReference type="RefSeq" id="XP_017782688.1"/>
    </source>
</evidence>
<protein>
    <submittedName>
        <fullName evidence="2">Uncharacterized protein LOC108567017</fullName>
    </submittedName>
</protein>
<dbReference type="RefSeq" id="XP_017782688.1">
    <property type="nucleotide sequence ID" value="XM_017927199.1"/>
</dbReference>
<sequence>MCKFSQEDLRRFNERLMNALQNDECRKYFTEFINKQLLKYRRAFKIWTIVYDSKSEEPHINVLENMELKELMDACSYLDGNECVEEIETKSVEYLNKLHRKFMKFIKTKNNTLQSNCSTSSQ</sequence>
<evidence type="ECO:0000313" key="1">
    <source>
        <dbReference type="Proteomes" id="UP000695000"/>
    </source>
</evidence>
<organism evidence="1 2">
    <name type="scientific">Nicrophorus vespilloides</name>
    <name type="common">Boreal carrion beetle</name>
    <dbReference type="NCBI Taxonomy" id="110193"/>
    <lineage>
        <taxon>Eukaryota</taxon>
        <taxon>Metazoa</taxon>
        <taxon>Ecdysozoa</taxon>
        <taxon>Arthropoda</taxon>
        <taxon>Hexapoda</taxon>
        <taxon>Insecta</taxon>
        <taxon>Pterygota</taxon>
        <taxon>Neoptera</taxon>
        <taxon>Endopterygota</taxon>
        <taxon>Coleoptera</taxon>
        <taxon>Polyphaga</taxon>
        <taxon>Staphyliniformia</taxon>
        <taxon>Silphidae</taxon>
        <taxon>Nicrophorinae</taxon>
        <taxon>Nicrophorus</taxon>
    </lineage>
</organism>
<gene>
    <name evidence="2" type="primary">LOC108567017</name>
</gene>
<dbReference type="Proteomes" id="UP000695000">
    <property type="component" value="Unplaced"/>
</dbReference>
<proteinExistence type="predicted"/>
<accession>A0ABM1N788</accession>